<dbReference type="InterPro" id="IPR003399">
    <property type="entry name" value="Mce/MlaD"/>
</dbReference>
<dbReference type="EMBL" id="AUZZ01006386">
    <property type="protein sequence ID" value="EQD46548.1"/>
    <property type="molecule type" value="Genomic_DNA"/>
</dbReference>
<accession>T0ZPG4</accession>
<feature type="domain" description="Mce/MlaD" evidence="1">
    <location>
        <begin position="42"/>
        <end position="121"/>
    </location>
</feature>
<organism evidence="2">
    <name type="scientific">mine drainage metagenome</name>
    <dbReference type="NCBI Taxonomy" id="410659"/>
    <lineage>
        <taxon>unclassified sequences</taxon>
        <taxon>metagenomes</taxon>
        <taxon>ecological metagenomes</taxon>
    </lineage>
</organism>
<reference evidence="2" key="1">
    <citation type="submission" date="2013-08" db="EMBL/GenBank/DDBJ databases">
        <authorList>
            <person name="Mendez C."/>
            <person name="Richter M."/>
            <person name="Ferrer M."/>
            <person name="Sanchez J."/>
        </authorList>
    </citation>
    <scope>NUCLEOTIDE SEQUENCE</scope>
</reference>
<protein>
    <submittedName>
        <fullName evidence="2">Mammalian cell entry related domain protein</fullName>
    </submittedName>
</protein>
<name>T0ZPG4_9ZZZZ</name>
<dbReference type="InterPro" id="IPR030970">
    <property type="entry name" value="ABC_MlaD"/>
</dbReference>
<dbReference type="NCBIfam" id="TIGR04430">
    <property type="entry name" value="OM_asym_MlaD"/>
    <property type="match status" value="1"/>
</dbReference>
<dbReference type="Pfam" id="PF02470">
    <property type="entry name" value="MlaD"/>
    <property type="match status" value="1"/>
</dbReference>
<sequence length="169" mass="18043">MRANRSLEIGTGLFVLLGLTALLFLTTQLPSSGMKFGFGKPPGYQVTAEFDNIGDLKVGAPVKMAGVRIGDVTDIGFDTNSERAEVWMNIYKKFNQIPVDSFASIDTEGLLGGQYVSISPGGLTTYLKNGSRIMETQSALVLENLINKFFANFSSKSGSGSQGGSKGQK</sequence>
<proteinExistence type="predicted"/>
<dbReference type="GO" id="GO:0005543">
    <property type="term" value="F:phospholipid binding"/>
    <property type="evidence" value="ECO:0007669"/>
    <property type="project" value="TreeGrafter"/>
</dbReference>
<evidence type="ECO:0000313" key="2">
    <source>
        <dbReference type="EMBL" id="EQD46548.1"/>
    </source>
</evidence>
<feature type="non-terminal residue" evidence="2">
    <location>
        <position position="169"/>
    </location>
</feature>
<dbReference type="InterPro" id="IPR052336">
    <property type="entry name" value="MlaD_Phospholipid_Transporter"/>
</dbReference>
<dbReference type="AlphaFoldDB" id="T0ZPG4"/>
<dbReference type="PANTHER" id="PTHR33371:SF4">
    <property type="entry name" value="INTERMEMBRANE PHOSPHOLIPID TRANSPORT SYSTEM BINDING PROTEIN MLAD"/>
    <property type="match status" value="1"/>
</dbReference>
<gene>
    <name evidence="2" type="ORF">B2A_08856</name>
</gene>
<dbReference type="PANTHER" id="PTHR33371">
    <property type="entry name" value="INTERMEMBRANE PHOSPHOLIPID TRANSPORT SYSTEM BINDING PROTEIN MLAD-RELATED"/>
    <property type="match status" value="1"/>
</dbReference>
<comment type="caution">
    <text evidence="2">The sequence shown here is derived from an EMBL/GenBank/DDBJ whole genome shotgun (WGS) entry which is preliminary data.</text>
</comment>
<reference evidence="2" key="2">
    <citation type="journal article" date="2014" name="ISME J.">
        <title>Microbial stratification in low pH oxic and suboxic macroscopic growths along an acid mine drainage.</title>
        <authorList>
            <person name="Mendez-Garcia C."/>
            <person name="Mesa V."/>
            <person name="Sprenger R.R."/>
            <person name="Richter M."/>
            <person name="Diez M.S."/>
            <person name="Solano J."/>
            <person name="Bargiela R."/>
            <person name="Golyshina O.V."/>
            <person name="Manteca A."/>
            <person name="Ramos J.L."/>
            <person name="Gallego J.R."/>
            <person name="Llorente I."/>
            <person name="Martins Dos Santos V.A."/>
            <person name="Jensen O.N."/>
            <person name="Pelaez A.I."/>
            <person name="Sanchez J."/>
            <person name="Ferrer M."/>
        </authorList>
    </citation>
    <scope>NUCLEOTIDE SEQUENCE</scope>
</reference>
<evidence type="ECO:0000259" key="1">
    <source>
        <dbReference type="Pfam" id="PF02470"/>
    </source>
</evidence>
<dbReference type="GO" id="GO:0005548">
    <property type="term" value="F:phospholipid transporter activity"/>
    <property type="evidence" value="ECO:0007669"/>
    <property type="project" value="TreeGrafter"/>
</dbReference>